<sequence length="91" mass="10166">MIIKNNDSTLFIGLKELFLILVYVGVFIAFLRRTVLKTARLENTAEAFAILGFIDLIVTGDLLYNSASFAMGENAGVRWIHANCMWILGLI</sequence>
<evidence type="ECO:0000313" key="2">
    <source>
        <dbReference type="EMBL" id="XFO64410.1"/>
    </source>
</evidence>
<dbReference type="Gene3D" id="1.20.950.20">
    <property type="entry name" value="Transmembrane di-heme cytochromes, Chain C"/>
    <property type="match status" value="1"/>
</dbReference>
<name>A0ABZ3IFK4_9FIRM</name>
<organism evidence="2 3">
    <name type="scientific">Sporomusa silvacetica DSM 10669</name>
    <dbReference type="NCBI Taxonomy" id="1123289"/>
    <lineage>
        <taxon>Bacteria</taxon>
        <taxon>Bacillati</taxon>
        <taxon>Bacillota</taxon>
        <taxon>Negativicutes</taxon>
        <taxon>Selenomonadales</taxon>
        <taxon>Sporomusaceae</taxon>
        <taxon>Sporomusa</taxon>
    </lineage>
</organism>
<protein>
    <recommendedName>
        <fullName evidence="4">DUF5698 domain-containing protein</fullName>
    </recommendedName>
</protein>
<dbReference type="RefSeq" id="WP_245867366.1">
    <property type="nucleotide sequence ID" value="NZ_CP155573.1"/>
</dbReference>
<keyword evidence="1" id="KW-0472">Membrane</keyword>
<gene>
    <name evidence="2" type="ORF">SPSIL_005120</name>
</gene>
<proteinExistence type="predicted"/>
<reference evidence="2" key="1">
    <citation type="submission" date="2024-05" db="EMBL/GenBank/DDBJ databases">
        <title>Isolation and characterization of Sporomusa carbonis sp. nov., a carboxydotrophic hydrogenogen in the genus of Sporomusa isolated from a charcoal burning pile.</title>
        <authorList>
            <person name="Boeer T."/>
            <person name="Rosenbaum F."/>
            <person name="Eysell L."/>
            <person name="Mueller V."/>
            <person name="Daniel R."/>
            <person name="Poehlein A."/>
        </authorList>
    </citation>
    <scope>NUCLEOTIDE SEQUENCE [LARGE SCALE GENOMIC DNA]</scope>
    <source>
        <strain evidence="2">DSM 10669</strain>
    </source>
</reference>
<feature type="transmembrane region" description="Helical" evidence="1">
    <location>
        <begin position="12"/>
        <end position="31"/>
    </location>
</feature>
<keyword evidence="1" id="KW-0812">Transmembrane</keyword>
<evidence type="ECO:0000256" key="1">
    <source>
        <dbReference type="SAM" id="Phobius"/>
    </source>
</evidence>
<accession>A0ABZ3IFK4</accession>
<dbReference type="EMBL" id="CP155573">
    <property type="protein sequence ID" value="XFO64410.1"/>
    <property type="molecule type" value="Genomic_DNA"/>
</dbReference>
<dbReference type="Proteomes" id="UP000216752">
    <property type="component" value="Chromosome"/>
</dbReference>
<keyword evidence="3" id="KW-1185">Reference proteome</keyword>
<evidence type="ECO:0008006" key="4">
    <source>
        <dbReference type="Google" id="ProtNLM"/>
    </source>
</evidence>
<keyword evidence="1" id="KW-1133">Transmembrane helix</keyword>
<evidence type="ECO:0000313" key="3">
    <source>
        <dbReference type="Proteomes" id="UP000216752"/>
    </source>
</evidence>